<proteinExistence type="inferred from homology"/>
<organism evidence="6 7">
    <name type="scientific">Enterococcus hermanniensis</name>
    <dbReference type="NCBI Taxonomy" id="249189"/>
    <lineage>
        <taxon>Bacteria</taxon>
        <taxon>Bacillati</taxon>
        <taxon>Bacillota</taxon>
        <taxon>Bacilli</taxon>
        <taxon>Lactobacillales</taxon>
        <taxon>Enterococcaceae</taxon>
        <taxon>Enterococcus</taxon>
    </lineage>
</organism>
<dbReference type="SUPFAM" id="SSF55469">
    <property type="entry name" value="FMN-dependent nitroreductase-like"/>
    <property type="match status" value="1"/>
</dbReference>
<name>A0A1L8TL14_9ENTE</name>
<reference evidence="6 7" key="1">
    <citation type="submission" date="2014-12" db="EMBL/GenBank/DDBJ databases">
        <title>Draft genome sequences of 29 type strains of Enterococci.</title>
        <authorList>
            <person name="Zhong Z."/>
            <person name="Sun Z."/>
            <person name="Liu W."/>
            <person name="Zhang W."/>
            <person name="Zhang H."/>
        </authorList>
    </citation>
    <scope>NUCLEOTIDE SEQUENCE [LARGE SCALE GENOMIC DNA]</scope>
    <source>
        <strain evidence="6 7">DSM 17122</strain>
    </source>
</reference>
<keyword evidence="2" id="KW-0285">Flavoprotein</keyword>
<dbReference type="GO" id="GO:0016491">
    <property type="term" value="F:oxidoreductase activity"/>
    <property type="evidence" value="ECO:0007669"/>
    <property type="project" value="UniProtKB-KW"/>
</dbReference>
<evidence type="ECO:0000259" key="5">
    <source>
        <dbReference type="Pfam" id="PF00881"/>
    </source>
</evidence>
<keyword evidence="3" id="KW-0288">FMN</keyword>
<dbReference type="PANTHER" id="PTHR43425:SF2">
    <property type="entry name" value="OXYGEN-INSENSITIVE NADPH NITROREDUCTASE"/>
    <property type="match status" value="1"/>
</dbReference>
<evidence type="ECO:0000313" key="6">
    <source>
        <dbReference type="EMBL" id="OJG45025.1"/>
    </source>
</evidence>
<comment type="caution">
    <text evidence="6">The sequence shown here is derived from an EMBL/GenBank/DDBJ whole genome shotgun (WGS) entry which is preliminary data.</text>
</comment>
<gene>
    <name evidence="6" type="ORF">RV04_GL002545</name>
</gene>
<evidence type="ECO:0000256" key="3">
    <source>
        <dbReference type="ARBA" id="ARBA00022643"/>
    </source>
</evidence>
<dbReference type="STRING" id="249189.RV04_GL002545"/>
<comment type="similarity">
    <text evidence="1">Belongs to the flavin oxidoreductase frp family.</text>
</comment>
<dbReference type="AlphaFoldDB" id="A0A1L8TL14"/>
<evidence type="ECO:0000256" key="2">
    <source>
        <dbReference type="ARBA" id="ARBA00022630"/>
    </source>
</evidence>
<keyword evidence="7" id="KW-1185">Reference proteome</keyword>
<dbReference type="InterPro" id="IPR016446">
    <property type="entry name" value="Flavin_OxRdtase_Frp"/>
</dbReference>
<feature type="domain" description="Nitroreductase" evidence="5">
    <location>
        <begin position="8"/>
        <end position="62"/>
    </location>
</feature>
<protein>
    <recommendedName>
        <fullName evidence="5">Nitroreductase domain-containing protein</fullName>
    </recommendedName>
</protein>
<evidence type="ECO:0000313" key="7">
    <source>
        <dbReference type="Proteomes" id="UP000182077"/>
    </source>
</evidence>
<keyword evidence="4" id="KW-0560">Oxidoreductase</keyword>
<evidence type="ECO:0000256" key="1">
    <source>
        <dbReference type="ARBA" id="ARBA00008366"/>
    </source>
</evidence>
<dbReference type="Pfam" id="PF00881">
    <property type="entry name" value="Nitroreductase"/>
    <property type="match status" value="1"/>
</dbReference>
<sequence>MDALEVMKHHRSYRQFDQEYQLSDDQLKQILQASRQAPSWMNGQMYSIIVVKDHKIREQLVELNPGNPHMLQSSVFLIFCCRFASD</sequence>
<dbReference type="EMBL" id="JXKQ01000009">
    <property type="protein sequence ID" value="OJG45025.1"/>
    <property type="molecule type" value="Genomic_DNA"/>
</dbReference>
<dbReference type="InterPro" id="IPR029479">
    <property type="entry name" value="Nitroreductase"/>
</dbReference>
<dbReference type="Proteomes" id="UP000182077">
    <property type="component" value="Unassembled WGS sequence"/>
</dbReference>
<accession>A0A1L8TL14</accession>
<evidence type="ECO:0000256" key="4">
    <source>
        <dbReference type="ARBA" id="ARBA00023002"/>
    </source>
</evidence>
<dbReference type="PANTHER" id="PTHR43425">
    <property type="entry name" value="OXYGEN-INSENSITIVE NADPH NITROREDUCTASE"/>
    <property type="match status" value="1"/>
</dbReference>
<dbReference type="InterPro" id="IPR000415">
    <property type="entry name" value="Nitroreductase-like"/>
</dbReference>
<dbReference type="Gene3D" id="3.40.109.10">
    <property type="entry name" value="NADH Oxidase"/>
    <property type="match status" value="1"/>
</dbReference>